<evidence type="ECO:0000256" key="1">
    <source>
        <dbReference type="ARBA" id="ARBA00001713"/>
    </source>
</evidence>
<dbReference type="GO" id="GO:0005737">
    <property type="term" value="C:cytoplasm"/>
    <property type="evidence" value="ECO:0007669"/>
    <property type="project" value="TreeGrafter"/>
</dbReference>
<dbReference type="NCBIfam" id="TIGR00021">
    <property type="entry name" value="rpiA"/>
    <property type="match status" value="1"/>
</dbReference>
<dbReference type="GO" id="GO:0008615">
    <property type="term" value="P:pyridoxine biosynthetic process"/>
    <property type="evidence" value="ECO:0007669"/>
    <property type="project" value="EnsemblFungi"/>
</dbReference>
<dbReference type="SUPFAM" id="SSF100950">
    <property type="entry name" value="NagB/RpiA/CoA transferase-like"/>
    <property type="match status" value="1"/>
</dbReference>
<dbReference type="InterPro" id="IPR037171">
    <property type="entry name" value="NagB/RpiA_transferase-like"/>
</dbReference>
<reference evidence="10" key="1">
    <citation type="submission" date="2016-02" db="EMBL/GenBank/DDBJ databases">
        <title>Comparative genomics of biotechnologically important yeasts.</title>
        <authorList>
            <consortium name="DOE Joint Genome Institute"/>
            <person name="Riley R."/>
            <person name="Haridas S."/>
            <person name="Wolfe K.H."/>
            <person name="Lopes M.R."/>
            <person name="Hittinger C.T."/>
            <person name="Goker M."/>
            <person name="Salamov A."/>
            <person name="Wisecaver J."/>
            <person name="Long T.M."/>
            <person name="Aerts A.L."/>
            <person name="Barry K."/>
            <person name="Choi C."/>
            <person name="Clum A."/>
            <person name="Coughlan A.Y."/>
            <person name="Deshpande S."/>
            <person name="Douglass A.P."/>
            <person name="Hanson S.J."/>
            <person name="Klenk H.-P."/>
            <person name="Labutti K."/>
            <person name="Lapidus A."/>
            <person name="Lindquist E."/>
            <person name="Lipzen A."/>
            <person name="Meier-Kolthoff J.P."/>
            <person name="Ohm R.A."/>
            <person name="Otillar R.P."/>
            <person name="Pangilinan J."/>
            <person name="Peng Y."/>
            <person name="Rokas A."/>
            <person name="Rosa C.A."/>
            <person name="Scheuner C."/>
            <person name="Sibirny A.A."/>
            <person name="Slot J.C."/>
            <person name="Stielow J.B."/>
            <person name="Sun H."/>
            <person name="Kurtzman C.P."/>
            <person name="Blackwell M."/>
            <person name="Jeffries T.W."/>
            <person name="Grigoriev I.V."/>
        </authorList>
    </citation>
    <scope>NUCLEOTIDE SEQUENCE [LARGE SCALE GENOMIC DNA]</scope>
    <source>
        <strain evidence="10">NRRL Y-17796</strain>
    </source>
</reference>
<dbReference type="CDD" id="cd01398">
    <property type="entry name" value="RPI_A"/>
    <property type="match status" value="1"/>
</dbReference>
<dbReference type="UniPathway" id="UPA00115">
    <property type="reaction ID" value="UER00412"/>
</dbReference>
<dbReference type="Pfam" id="PF06026">
    <property type="entry name" value="Rib_5-P_isom_A"/>
    <property type="match status" value="1"/>
</dbReference>
<comment type="similarity">
    <text evidence="3">Belongs to the ribose 5-phosphate isomerase family.</text>
</comment>
<comment type="catalytic activity">
    <reaction evidence="1">
        <text>aldehydo-D-ribose 5-phosphate = D-ribulose 5-phosphate</text>
        <dbReference type="Rhea" id="RHEA:14657"/>
        <dbReference type="ChEBI" id="CHEBI:58121"/>
        <dbReference type="ChEBI" id="CHEBI:58273"/>
        <dbReference type="EC" id="5.3.1.6"/>
    </reaction>
</comment>
<evidence type="ECO:0000256" key="5">
    <source>
        <dbReference type="ARBA" id="ARBA00019150"/>
    </source>
</evidence>
<protein>
    <recommendedName>
        <fullName evidence="5">Ribose-5-phosphate isomerase</fullName>
        <ecNumber evidence="4">5.3.1.6</ecNumber>
    </recommendedName>
    <alternativeName>
        <fullName evidence="8">D-ribose-5-phosphate ketol-isomerase</fullName>
    </alternativeName>
    <alternativeName>
        <fullName evidence="7">Phosphoriboisomerase</fullName>
    </alternativeName>
</protein>
<dbReference type="GO" id="GO:0004751">
    <property type="term" value="F:ribose-5-phosphate isomerase activity"/>
    <property type="evidence" value="ECO:0007669"/>
    <property type="project" value="UniProtKB-EC"/>
</dbReference>
<dbReference type="NCBIfam" id="NF001924">
    <property type="entry name" value="PRK00702.1"/>
    <property type="match status" value="1"/>
</dbReference>
<evidence type="ECO:0000313" key="9">
    <source>
        <dbReference type="EMBL" id="ODV92239.1"/>
    </source>
</evidence>
<accession>A0A1E4TKH8</accession>
<evidence type="ECO:0000313" key="10">
    <source>
        <dbReference type="Proteomes" id="UP000095023"/>
    </source>
</evidence>
<organism evidence="9 10">
    <name type="scientific">Tortispora caseinolytica NRRL Y-17796</name>
    <dbReference type="NCBI Taxonomy" id="767744"/>
    <lineage>
        <taxon>Eukaryota</taxon>
        <taxon>Fungi</taxon>
        <taxon>Dikarya</taxon>
        <taxon>Ascomycota</taxon>
        <taxon>Saccharomycotina</taxon>
        <taxon>Trigonopsidomycetes</taxon>
        <taxon>Trigonopsidales</taxon>
        <taxon>Trigonopsidaceae</taxon>
        <taxon>Tortispora</taxon>
    </lineage>
</organism>
<evidence type="ECO:0000256" key="8">
    <source>
        <dbReference type="ARBA" id="ARBA00032273"/>
    </source>
</evidence>
<sequence>MASKSLIEQAKQACAYAAVDNELKSDAKVVGIGSGTTVVYVVERISQRTDLKDTIYIPTGFQSKQLILQYGLRVGNIDEISSIDITFDGADEIEPSLNCIKGGGACLFQEKLIASMSKRFILVADDRKDSEILGSRWKQGVPIEVSPYAYLKVINDLIALGCQNPLLRMGAPAKAGPAVTDNGFFIIDADFGIIKDVVKLEAQIKALVGVLDVGLFPGMAEKAYLGMSDGTTKTLLRAI</sequence>
<name>A0A1E4TKH8_9ASCO</name>
<dbReference type="EC" id="5.3.1.6" evidence="4"/>
<dbReference type="PANTHER" id="PTHR11934:SF0">
    <property type="entry name" value="RIBOSE-5-PHOSPHATE ISOMERASE"/>
    <property type="match status" value="1"/>
</dbReference>
<dbReference type="EMBL" id="KV453841">
    <property type="protein sequence ID" value="ODV92239.1"/>
    <property type="molecule type" value="Genomic_DNA"/>
</dbReference>
<proteinExistence type="inferred from homology"/>
<dbReference type="InterPro" id="IPR004788">
    <property type="entry name" value="Ribose5P_isomerase_type_A"/>
</dbReference>
<evidence type="ECO:0000256" key="3">
    <source>
        <dbReference type="ARBA" id="ARBA00008088"/>
    </source>
</evidence>
<dbReference type="OrthoDB" id="1555531at2759"/>
<dbReference type="GO" id="GO:0006014">
    <property type="term" value="P:D-ribose metabolic process"/>
    <property type="evidence" value="ECO:0007669"/>
    <property type="project" value="TreeGrafter"/>
</dbReference>
<evidence type="ECO:0000256" key="4">
    <source>
        <dbReference type="ARBA" id="ARBA00011959"/>
    </source>
</evidence>
<comment type="pathway">
    <text evidence="2">Carbohydrate degradation; pentose phosphate pathway; D-ribose 5-phosphate from D-ribulose 5-phosphate (non-oxidative stage): step 1/1.</text>
</comment>
<dbReference type="SUPFAM" id="SSF75445">
    <property type="entry name" value="D-ribose-5-phosphate isomerase (RpiA), lid domain"/>
    <property type="match status" value="1"/>
</dbReference>
<dbReference type="GO" id="GO:0009052">
    <property type="term" value="P:pentose-phosphate shunt, non-oxidative branch"/>
    <property type="evidence" value="ECO:0007669"/>
    <property type="project" value="InterPro"/>
</dbReference>
<dbReference type="Proteomes" id="UP000095023">
    <property type="component" value="Unassembled WGS sequence"/>
</dbReference>
<gene>
    <name evidence="9" type="ORF">CANCADRAFT_30465</name>
</gene>
<dbReference type="Gene3D" id="3.30.70.260">
    <property type="match status" value="1"/>
</dbReference>
<keyword evidence="6" id="KW-0413">Isomerase</keyword>
<evidence type="ECO:0000256" key="7">
    <source>
        <dbReference type="ARBA" id="ARBA00029734"/>
    </source>
</evidence>
<dbReference type="PANTHER" id="PTHR11934">
    <property type="entry name" value="RIBOSE-5-PHOSPHATE ISOMERASE"/>
    <property type="match status" value="1"/>
</dbReference>
<evidence type="ECO:0000256" key="2">
    <source>
        <dbReference type="ARBA" id="ARBA00004988"/>
    </source>
</evidence>
<dbReference type="AlphaFoldDB" id="A0A1E4TKH8"/>
<keyword evidence="10" id="KW-1185">Reference proteome</keyword>
<evidence type="ECO:0000256" key="6">
    <source>
        <dbReference type="ARBA" id="ARBA00023235"/>
    </source>
</evidence>
<dbReference type="Gene3D" id="3.40.50.1360">
    <property type="match status" value="1"/>
</dbReference>
<dbReference type="FunFam" id="3.40.50.1360:FF:000014">
    <property type="entry name" value="Ribose 5-phosphate isomerase"/>
    <property type="match status" value="1"/>
</dbReference>